<name>A6GHA3_9BACT</name>
<evidence type="ECO:0000313" key="1">
    <source>
        <dbReference type="EMBL" id="EDM74772.1"/>
    </source>
</evidence>
<organism evidence="1 2">
    <name type="scientific">Plesiocystis pacifica SIR-1</name>
    <dbReference type="NCBI Taxonomy" id="391625"/>
    <lineage>
        <taxon>Bacteria</taxon>
        <taxon>Pseudomonadati</taxon>
        <taxon>Myxococcota</taxon>
        <taxon>Polyangia</taxon>
        <taxon>Nannocystales</taxon>
        <taxon>Nannocystaceae</taxon>
        <taxon>Plesiocystis</taxon>
    </lineage>
</organism>
<protein>
    <submittedName>
        <fullName evidence="1">Uncharacterized protein</fullName>
    </submittedName>
</protein>
<dbReference type="RefSeq" id="WP_006976090.1">
    <property type="nucleotide sequence ID" value="NZ_ABCS01000116.1"/>
</dbReference>
<reference evidence="1 2" key="1">
    <citation type="submission" date="2007-06" db="EMBL/GenBank/DDBJ databases">
        <authorList>
            <person name="Shimkets L."/>
            <person name="Ferriera S."/>
            <person name="Johnson J."/>
            <person name="Kravitz S."/>
            <person name="Beeson K."/>
            <person name="Sutton G."/>
            <person name="Rogers Y.-H."/>
            <person name="Friedman R."/>
            <person name="Frazier M."/>
            <person name="Venter J.C."/>
        </authorList>
    </citation>
    <scope>NUCLEOTIDE SEQUENCE [LARGE SCALE GENOMIC DNA]</scope>
    <source>
        <strain evidence="1 2">SIR-1</strain>
    </source>
</reference>
<comment type="caution">
    <text evidence="1">The sequence shown here is derived from an EMBL/GenBank/DDBJ whole genome shotgun (WGS) entry which is preliminary data.</text>
</comment>
<proteinExistence type="predicted"/>
<gene>
    <name evidence="1" type="ORF">PPSIR1_15675</name>
</gene>
<sequence length="229" mass="25007">MPAPLRLDPAASFLTALAGLLAILGPSGCGYYRCEDGLKERYTPHGRSDVGVPAARWLDDRTLELRFAHGLSPTTQADPSRFTLLRYTADFTSGAYGYCYFDICYETIPELTKSIPVSADWDPAEPDILQLQFSDPIPPSACAPRGSAKIDFQALSLAYEGASWSAYDGEEEQVPGALYWPDISPVESFGKGQCLSSVCEFGWDGCDLQGGYDYDSSSERPSLWIPCPD</sequence>
<dbReference type="Proteomes" id="UP000005801">
    <property type="component" value="Unassembled WGS sequence"/>
</dbReference>
<dbReference type="EMBL" id="ABCS01000116">
    <property type="protein sequence ID" value="EDM74772.1"/>
    <property type="molecule type" value="Genomic_DNA"/>
</dbReference>
<dbReference type="AlphaFoldDB" id="A6GHA3"/>
<accession>A6GHA3</accession>
<keyword evidence="2" id="KW-1185">Reference proteome</keyword>
<evidence type="ECO:0000313" key="2">
    <source>
        <dbReference type="Proteomes" id="UP000005801"/>
    </source>
</evidence>